<keyword evidence="4" id="KW-1185">Reference proteome</keyword>
<dbReference type="SUPFAM" id="SSF53335">
    <property type="entry name" value="S-adenosyl-L-methionine-dependent methyltransferases"/>
    <property type="match status" value="1"/>
</dbReference>
<dbReference type="CDD" id="cd02440">
    <property type="entry name" value="AdoMet_MTases"/>
    <property type="match status" value="1"/>
</dbReference>
<dbReference type="InterPro" id="IPR003737">
    <property type="entry name" value="GlcNAc_PI_deacetylase-related"/>
</dbReference>
<sequence>MGRSRVVVVAAHPDDETLGAGALVAAAAARGARVELVVLTDGEGSHPESTTCPPVELAARRRDEARAAAAALGPDVELTLLGLPDGGLAGDHEEQVTRQLVERLGDAREVLLLSPWRRDGHPDHEAAGRASAAAAVRTGARLLEYPVWFWHWAATEDAPWDRLLVLGHGEVAAERKAAAVAAHRTQVEPLSDAPGDEALLSAQLLEHFTGRVEAFVDEPPADPALEALHTAESDPWGTTHRWYERRKRDLVLACLPRPRFVRALELGCSRGELAADLARRCQDVLAVDRSPAAVARARTVVPTNVETAVLDAPTEWPDGAFDLVVLSEVGYFLSPVDLERLIARVRSSLADHGVVVLCHWRHPVEGWVLDGADVHQAALAADLPPLMSTYRDDDVEIIVLAESADRPDPRG</sequence>
<accession>A0ABZ2FFY9</accession>
<evidence type="ECO:0000259" key="2">
    <source>
        <dbReference type="Pfam" id="PF13649"/>
    </source>
</evidence>
<dbReference type="Proteomes" id="UP001381003">
    <property type="component" value="Chromosome"/>
</dbReference>
<dbReference type="RefSeq" id="WP_338538302.1">
    <property type="nucleotide sequence ID" value="NZ_CP104874.1"/>
</dbReference>
<proteinExistence type="predicted"/>
<dbReference type="InterPro" id="IPR029063">
    <property type="entry name" value="SAM-dependent_MTases_sf"/>
</dbReference>
<name>A0ABZ2FFY9_9MICO</name>
<organism evidence="3 4">
    <name type="scientific">Janibacter terrae</name>
    <dbReference type="NCBI Taxonomy" id="103817"/>
    <lineage>
        <taxon>Bacteria</taxon>
        <taxon>Bacillati</taxon>
        <taxon>Actinomycetota</taxon>
        <taxon>Actinomycetes</taxon>
        <taxon>Micrococcales</taxon>
        <taxon>Intrasporangiaceae</taxon>
        <taxon>Janibacter</taxon>
    </lineage>
</organism>
<dbReference type="Pfam" id="PF02585">
    <property type="entry name" value="PIG-L"/>
    <property type="match status" value="1"/>
</dbReference>
<evidence type="ECO:0000256" key="1">
    <source>
        <dbReference type="ARBA" id="ARBA00022833"/>
    </source>
</evidence>
<feature type="domain" description="Methyltransferase" evidence="2">
    <location>
        <begin position="264"/>
        <end position="353"/>
    </location>
</feature>
<keyword evidence="3" id="KW-0808">Transferase</keyword>
<evidence type="ECO:0000313" key="4">
    <source>
        <dbReference type="Proteomes" id="UP001381003"/>
    </source>
</evidence>
<keyword evidence="3" id="KW-0489">Methyltransferase</keyword>
<dbReference type="PANTHER" id="PTHR12993">
    <property type="entry name" value="N-ACETYLGLUCOSAMINYL-PHOSPHATIDYLINOSITOL DE-N-ACETYLASE-RELATED"/>
    <property type="match status" value="1"/>
</dbReference>
<reference evidence="3 4" key="1">
    <citation type="submission" date="2022-09" db="EMBL/GenBank/DDBJ databases">
        <title>Complete genome sequence of Janibacter terrae strain COS04-44, PCL-degrading bacteria isolated from oil spilled coast.</title>
        <authorList>
            <person name="Park H."/>
            <person name="Kim J.Y."/>
            <person name="An S.H."/>
            <person name="Lee C.M."/>
            <person name="Weon H.-Y."/>
        </authorList>
    </citation>
    <scope>NUCLEOTIDE SEQUENCE [LARGE SCALE GENOMIC DNA]</scope>
    <source>
        <strain evidence="3 4">COS04-44</strain>
    </source>
</reference>
<dbReference type="EMBL" id="CP104874">
    <property type="protein sequence ID" value="WWF05269.1"/>
    <property type="molecule type" value="Genomic_DNA"/>
</dbReference>
<dbReference type="Gene3D" id="3.40.50.10320">
    <property type="entry name" value="LmbE-like"/>
    <property type="match status" value="1"/>
</dbReference>
<dbReference type="GO" id="GO:0032259">
    <property type="term" value="P:methylation"/>
    <property type="evidence" value="ECO:0007669"/>
    <property type="project" value="UniProtKB-KW"/>
</dbReference>
<dbReference type="InterPro" id="IPR041698">
    <property type="entry name" value="Methyltransf_25"/>
</dbReference>
<dbReference type="SUPFAM" id="SSF102588">
    <property type="entry name" value="LmbE-like"/>
    <property type="match status" value="1"/>
</dbReference>
<dbReference type="Gene3D" id="3.40.50.150">
    <property type="entry name" value="Vaccinia Virus protein VP39"/>
    <property type="match status" value="1"/>
</dbReference>
<protein>
    <submittedName>
        <fullName evidence="3">Bifunctional PIG-L family deacetylase/class I SAM-dependent methyltransferase</fullName>
    </submittedName>
</protein>
<gene>
    <name evidence="3" type="ORF">N5P18_16705</name>
</gene>
<keyword evidence="1" id="KW-0862">Zinc</keyword>
<dbReference type="Pfam" id="PF13649">
    <property type="entry name" value="Methyltransf_25"/>
    <property type="match status" value="1"/>
</dbReference>
<evidence type="ECO:0000313" key="3">
    <source>
        <dbReference type="EMBL" id="WWF05269.1"/>
    </source>
</evidence>
<dbReference type="GO" id="GO:0008168">
    <property type="term" value="F:methyltransferase activity"/>
    <property type="evidence" value="ECO:0007669"/>
    <property type="project" value="UniProtKB-KW"/>
</dbReference>
<dbReference type="InterPro" id="IPR024078">
    <property type="entry name" value="LmbE-like_dom_sf"/>
</dbReference>
<dbReference type="PANTHER" id="PTHR12993:SF29">
    <property type="entry name" value="BLR3841 PROTEIN"/>
    <property type="match status" value="1"/>
</dbReference>